<keyword evidence="4" id="KW-1185">Reference proteome</keyword>
<dbReference type="Gene3D" id="3.90.226.10">
    <property type="entry name" value="2-enoyl-CoA Hydratase, Chain A, domain 1"/>
    <property type="match status" value="1"/>
</dbReference>
<dbReference type="AlphaFoldDB" id="A0A0G9MQP9"/>
<keyword evidence="3" id="KW-0456">Lyase</keyword>
<evidence type="ECO:0000313" key="4">
    <source>
        <dbReference type="Proteomes" id="UP000053070"/>
    </source>
</evidence>
<dbReference type="InterPro" id="IPR029045">
    <property type="entry name" value="ClpP/crotonase-like_dom_sf"/>
</dbReference>
<gene>
    <name evidence="3" type="ORF">AAW01_03440</name>
</gene>
<evidence type="ECO:0000313" key="3">
    <source>
        <dbReference type="EMBL" id="KLE33062.1"/>
    </source>
</evidence>
<organism evidence="3 4">
    <name type="scientific">Aurantiacibacter gangjinensis</name>
    <dbReference type="NCBI Taxonomy" id="502682"/>
    <lineage>
        <taxon>Bacteria</taxon>
        <taxon>Pseudomonadati</taxon>
        <taxon>Pseudomonadota</taxon>
        <taxon>Alphaproteobacteria</taxon>
        <taxon>Sphingomonadales</taxon>
        <taxon>Erythrobacteraceae</taxon>
        <taxon>Aurantiacibacter</taxon>
    </lineage>
</organism>
<proteinExistence type="inferred from homology"/>
<dbReference type="RefSeq" id="WP_047005912.1">
    <property type="nucleotide sequence ID" value="NZ_CP018097.1"/>
</dbReference>
<dbReference type="CDD" id="cd06558">
    <property type="entry name" value="crotonase-like"/>
    <property type="match status" value="1"/>
</dbReference>
<reference evidence="3 4" key="1">
    <citation type="submission" date="2015-04" db="EMBL/GenBank/DDBJ databases">
        <title>The draft genome sequence of Erythrobacr gangjinensis K7-2.</title>
        <authorList>
            <person name="Zhuang L."/>
            <person name="Liu Y."/>
            <person name="Shao Z."/>
        </authorList>
    </citation>
    <scope>NUCLEOTIDE SEQUENCE [LARGE SCALE GENOMIC DNA]</scope>
    <source>
        <strain evidence="3 4">K7-2</strain>
    </source>
</reference>
<evidence type="ECO:0000256" key="2">
    <source>
        <dbReference type="RuleBase" id="RU003707"/>
    </source>
</evidence>
<dbReference type="GO" id="GO:0004300">
    <property type="term" value="F:enoyl-CoA hydratase activity"/>
    <property type="evidence" value="ECO:0007669"/>
    <property type="project" value="UniProtKB-EC"/>
</dbReference>
<dbReference type="KEGG" id="egn:BMF35_a2110"/>
<dbReference type="Proteomes" id="UP000053070">
    <property type="component" value="Unassembled WGS sequence"/>
</dbReference>
<dbReference type="SUPFAM" id="SSF52096">
    <property type="entry name" value="ClpP/crotonase"/>
    <property type="match status" value="1"/>
</dbReference>
<dbReference type="EMBL" id="LBHC01000001">
    <property type="protein sequence ID" value="KLE33062.1"/>
    <property type="molecule type" value="Genomic_DNA"/>
</dbReference>
<dbReference type="InterPro" id="IPR001753">
    <property type="entry name" value="Enoyl-CoA_hydra/iso"/>
</dbReference>
<dbReference type="InterPro" id="IPR014748">
    <property type="entry name" value="Enoyl-CoA_hydra_C"/>
</dbReference>
<dbReference type="PANTHER" id="PTHR43459">
    <property type="entry name" value="ENOYL-COA HYDRATASE"/>
    <property type="match status" value="1"/>
</dbReference>
<evidence type="ECO:0000256" key="1">
    <source>
        <dbReference type="ARBA" id="ARBA00005254"/>
    </source>
</evidence>
<dbReference type="InterPro" id="IPR018376">
    <property type="entry name" value="Enoyl-CoA_hyd/isom_CS"/>
</dbReference>
<name>A0A0G9MQP9_9SPHN</name>
<comment type="similarity">
    <text evidence="1 2">Belongs to the enoyl-CoA hydratase/isomerase family.</text>
</comment>
<sequence>MTTRVLYDFADNVATLTLNRPDRMNALTPTLFKEWQAATDRALDDGARAIVLTGAGKAFSTGADLQGGDGPEDALGRDLSNPLETYYNPMIRRLADLPVPVVSAINGPAVGAGMGFALSADIAVMARSAYLMLAFVRIGLVPDAGSTWLVAKAVGRAKALELALLGDEIPAEEGLRLGLVNRVVDDEDVLPTAQALAKRLAQGPSQALGMIRKQVANALDADFDAVLADEAANQAKAGATEDFMEAVMAFREKRPPAFKGR</sequence>
<dbReference type="PANTHER" id="PTHR43459:SF1">
    <property type="entry name" value="EG:BACN32G11.4 PROTEIN"/>
    <property type="match status" value="1"/>
</dbReference>
<dbReference type="EC" id="4.2.1.17" evidence="3"/>
<protein>
    <submittedName>
        <fullName evidence="3">Enoyl-CoA hydratase</fullName>
        <ecNumber evidence="3">4.2.1.17</ecNumber>
    </submittedName>
</protein>
<comment type="caution">
    <text evidence="3">The sequence shown here is derived from an EMBL/GenBank/DDBJ whole genome shotgun (WGS) entry which is preliminary data.</text>
</comment>
<dbReference type="STRING" id="502682.BMF35_a2110"/>
<dbReference type="PROSITE" id="PS00166">
    <property type="entry name" value="ENOYL_COA_HYDRATASE"/>
    <property type="match status" value="1"/>
</dbReference>
<dbReference type="OrthoDB" id="9802898at2"/>
<dbReference type="Pfam" id="PF00378">
    <property type="entry name" value="ECH_1"/>
    <property type="match status" value="1"/>
</dbReference>
<dbReference type="PATRIC" id="fig|502682.8.peg.701"/>
<dbReference type="Gene3D" id="1.10.12.10">
    <property type="entry name" value="Lyase 2-enoyl-coa Hydratase, Chain A, domain 2"/>
    <property type="match status" value="1"/>
</dbReference>
<accession>A0A0G9MQP9</accession>